<organism evidence="2 3">
    <name type="scientific">Ancylostoma duodenale</name>
    <dbReference type="NCBI Taxonomy" id="51022"/>
    <lineage>
        <taxon>Eukaryota</taxon>
        <taxon>Metazoa</taxon>
        <taxon>Ecdysozoa</taxon>
        <taxon>Nematoda</taxon>
        <taxon>Chromadorea</taxon>
        <taxon>Rhabditida</taxon>
        <taxon>Rhabditina</taxon>
        <taxon>Rhabditomorpha</taxon>
        <taxon>Strongyloidea</taxon>
        <taxon>Ancylostomatidae</taxon>
        <taxon>Ancylostomatinae</taxon>
        <taxon>Ancylostoma</taxon>
    </lineage>
</organism>
<sequence>MLFTSLCISFQPLSTQLGDLDDAEAPAWDDDIDSTLHEHRAEKHRTRMEEHDRRMREKRGQRATTGYL</sequence>
<feature type="region of interest" description="Disordered" evidence="1">
    <location>
        <begin position="31"/>
        <end position="68"/>
    </location>
</feature>
<feature type="compositionally biased region" description="Basic and acidic residues" evidence="1">
    <location>
        <begin position="34"/>
        <end position="60"/>
    </location>
</feature>
<evidence type="ECO:0000256" key="1">
    <source>
        <dbReference type="SAM" id="MobiDB-lite"/>
    </source>
</evidence>
<protein>
    <submittedName>
        <fullName evidence="2">Uncharacterized protein</fullName>
    </submittedName>
</protein>
<keyword evidence="3" id="KW-1185">Reference proteome</keyword>
<evidence type="ECO:0000313" key="2">
    <source>
        <dbReference type="EMBL" id="KIH62553.1"/>
    </source>
</evidence>
<gene>
    <name evidence="2" type="ORF">ANCDUO_07164</name>
</gene>
<evidence type="ECO:0000313" key="3">
    <source>
        <dbReference type="Proteomes" id="UP000054047"/>
    </source>
</evidence>
<dbReference type="EMBL" id="KN729238">
    <property type="protein sequence ID" value="KIH62553.1"/>
    <property type="molecule type" value="Genomic_DNA"/>
</dbReference>
<dbReference type="AlphaFoldDB" id="A0A0C2CZR5"/>
<accession>A0A0C2CZR5</accession>
<proteinExistence type="predicted"/>
<name>A0A0C2CZR5_9BILA</name>
<dbReference type="OrthoDB" id="5829738at2759"/>
<reference evidence="2 3" key="1">
    <citation type="submission" date="2013-12" db="EMBL/GenBank/DDBJ databases">
        <title>Draft genome of the parsitic nematode Ancylostoma duodenale.</title>
        <authorList>
            <person name="Mitreva M."/>
        </authorList>
    </citation>
    <scope>NUCLEOTIDE SEQUENCE [LARGE SCALE GENOMIC DNA]</scope>
    <source>
        <strain evidence="2 3">Zhejiang</strain>
    </source>
</reference>
<dbReference type="Proteomes" id="UP000054047">
    <property type="component" value="Unassembled WGS sequence"/>
</dbReference>